<gene>
    <name evidence="9" type="ORF">MHBO_000798</name>
</gene>
<dbReference type="Pfam" id="PF19252">
    <property type="entry name" value="HIND"/>
    <property type="match status" value="1"/>
</dbReference>
<accession>A0ABV2AGV2</accession>
<comment type="subcellular location">
    <subcellularLocation>
        <location evidence="1 7">Nucleus</location>
    </subcellularLocation>
</comment>
<feature type="region of interest" description="Disordered" evidence="8">
    <location>
        <begin position="152"/>
        <end position="220"/>
    </location>
</feature>
<keyword evidence="6 7" id="KW-0539">Nucleus</keyword>
<evidence type="ECO:0000256" key="4">
    <source>
        <dbReference type="ARBA" id="ARBA00022728"/>
    </source>
</evidence>
<dbReference type="InterPro" id="IPR005037">
    <property type="entry name" value="PRP38"/>
</dbReference>
<evidence type="ECO:0000256" key="3">
    <source>
        <dbReference type="ARBA" id="ARBA00022664"/>
    </source>
</evidence>
<protein>
    <recommendedName>
        <fullName evidence="7">Pre-mRNA-splicing factor 38</fullName>
    </recommendedName>
</protein>
<dbReference type="EMBL" id="JBDODL010000152">
    <property type="protein sequence ID" value="MES1918905.1"/>
    <property type="molecule type" value="Genomic_DNA"/>
</dbReference>
<keyword evidence="4 7" id="KW-0747">Spliceosome</keyword>
<proteinExistence type="inferred from homology"/>
<dbReference type="Proteomes" id="UP001439008">
    <property type="component" value="Unassembled WGS sequence"/>
</dbReference>
<feature type="compositionally biased region" description="Basic and acidic residues" evidence="8">
    <location>
        <begin position="178"/>
        <end position="197"/>
    </location>
</feature>
<evidence type="ECO:0000256" key="6">
    <source>
        <dbReference type="ARBA" id="ARBA00023242"/>
    </source>
</evidence>
<dbReference type="InterPro" id="IPR045347">
    <property type="entry name" value="HIND"/>
</dbReference>
<evidence type="ECO:0000256" key="2">
    <source>
        <dbReference type="ARBA" id="ARBA00006164"/>
    </source>
</evidence>
<evidence type="ECO:0000256" key="5">
    <source>
        <dbReference type="ARBA" id="ARBA00023187"/>
    </source>
</evidence>
<keyword evidence="3 7" id="KW-0507">mRNA processing</keyword>
<keyword evidence="5 7" id="KW-0508">mRNA splicing</keyword>
<evidence type="ECO:0000256" key="7">
    <source>
        <dbReference type="RuleBase" id="RU367025"/>
    </source>
</evidence>
<evidence type="ECO:0000313" key="9">
    <source>
        <dbReference type="EMBL" id="MES1918905.1"/>
    </source>
</evidence>
<name>A0ABV2AGV2_9EUKA</name>
<evidence type="ECO:0000313" key="10">
    <source>
        <dbReference type="Proteomes" id="UP001439008"/>
    </source>
</evidence>
<comment type="caution">
    <text evidence="9">The sequence shown here is derived from an EMBL/GenBank/DDBJ whole genome shotgun (WGS) entry which is preliminary data.</text>
</comment>
<evidence type="ECO:0000256" key="1">
    <source>
        <dbReference type="ARBA" id="ARBA00004123"/>
    </source>
</evidence>
<dbReference type="PANTHER" id="PTHR23142">
    <property type="entry name" value="PRE-MRNA-SPLICING FACTOR 38A-RELATED"/>
    <property type="match status" value="1"/>
</dbReference>
<comment type="similarity">
    <text evidence="2 7">Belongs to the PRP38 family.</text>
</comment>
<sequence length="240" mass="27509">MHCFALNAESLIDKAVDLIAVGGTFGGNRKPTKFLCLTLKLLQLQPEKEIIVEYITNEQYKYLRVLGVFYMRLTGKAVDVYQYLEPLLQDYRKIRIRDAMGKYSITHIDEIVHGLLTESHYFNISLPSLPSRWSLEKAGVLKPRESLLADLDDLDKEEQISPSPERADSSKHKKTSKSKTEEISNSKEMEKGQEKEKSRRYKSIFTKNPMAANEDGGRQEVLSIDETNKLREKLGLKKLV</sequence>
<reference evidence="9 10" key="1">
    <citation type="journal article" date="2024" name="BMC Biol.">
        <title>Comparative genomics of Ascetosporea gives new insight into the evolutionary basis for animal parasitism in Rhizaria.</title>
        <authorList>
            <person name="Hiltunen Thoren M."/>
            <person name="Onut-Brannstrom I."/>
            <person name="Alfjorden A."/>
            <person name="Peckova H."/>
            <person name="Swords F."/>
            <person name="Hooper C."/>
            <person name="Holzer A.S."/>
            <person name="Bass D."/>
            <person name="Burki F."/>
        </authorList>
    </citation>
    <scope>NUCLEOTIDE SEQUENCE [LARGE SCALE GENOMIC DNA]</scope>
    <source>
        <strain evidence="9">20-A016</strain>
    </source>
</reference>
<keyword evidence="10" id="KW-1185">Reference proteome</keyword>
<dbReference type="Pfam" id="PF03371">
    <property type="entry name" value="PRP38"/>
    <property type="match status" value="1"/>
</dbReference>
<organism evidence="9 10">
    <name type="scientific">Bonamia ostreae</name>
    <dbReference type="NCBI Taxonomy" id="126728"/>
    <lineage>
        <taxon>Eukaryota</taxon>
        <taxon>Sar</taxon>
        <taxon>Rhizaria</taxon>
        <taxon>Endomyxa</taxon>
        <taxon>Ascetosporea</taxon>
        <taxon>Haplosporida</taxon>
        <taxon>Bonamia</taxon>
    </lineage>
</organism>
<comment type="function">
    <text evidence="7">Required for pre-mRNA splicing.</text>
</comment>
<evidence type="ECO:0000256" key="8">
    <source>
        <dbReference type="SAM" id="MobiDB-lite"/>
    </source>
</evidence>